<organism evidence="1">
    <name type="scientific">Anopheles funestus</name>
    <name type="common">African malaria mosquito</name>
    <dbReference type="NCBI Taxonomy" id="62324"/>
    <lineage>
        <taxon>Eukaryota</taxon>
        <taxon>Metazoa</taxon>
        <taxon>Ecdysozoa</taxon>
        <taxon>Arthropoda</taxon>
        <taxon>Hexapoda</taxon>
        <taxon>Insecta</taxon>
        <taxon>Pterygota</taxon>
        <taxon>Neoptera</taxon>
        <taxon>Endopterygota</taxon>
        <taxon>Diptera</taxon>
        <taxon>Nematocera</taxon>
        <taxon>Culicoidea</taxon>
        <taxon>Culicidae</taxon>
        <taxon>Anophelinae</taxon>
        <taxon>Anopheles</taxon>
    </lineage>
</organism>
<protein>
    <submittedName>
        <fullName evidence="1">Uncharacterized protein</fullName>
    </submittedName>
</protein>
<name>A0A182RV98_ANOFN</name>
<evidence type="ECO:0000313" key="1">
    <source>
        <dbReference type="EnsemblMetazoa" id="AFUN010208-PA"/>
    </source>
</evidence>
<proteinExistence type="predicted"/>
<dbReference type="AlphaFoldDB" id="A0A182RV98"/>
<dbReference type="VEuPathDB" id="VectorBase:AFUN010208"/>
<accession>A0A182RV98</accession>
<sequence length="71" mass="7862">RKNQTPDPITGGEKIVFPLKNIPHPLTKRCIVACIIVRRKSTRIPTGPLSHSFLTLQGKPGTVDFVTQSQQ</sequence>
<reference evidence="1" key="1">
    <citation type="submission" date="2020-05" db="UniProtKB">
        <authorList>
            <consortium name="EnsemblMetazoa"/>
        </authorList>
    </citation>
    <scope>IDENTIFICATION</scope>
    <source>
        <strain evidence="1">FUMOZ</strain>
    </source>
</reference>
<dbReference type="EnsemblMetazoa" id="AFUN010208-RA">
    <property type="protein sequence ID" value="AFUN010208-PA"/>
    <property type="gene ID" value="AFUN010208"/>
</dbReference>